<evidence type="ECO:0000256" key="1">
    <source>
        <dbReference type="SAM" id="MobiDB-lite"/>
    </source>
</evidence>
<accession>A0A7N9CXG3</accession>
<name>A0A7N9CXG3_MACFA</name>
<reference evidence="3" key="3">
    <citation type="submission" date="2025-09" db="UniProtKB">
        <authorList>
            <consortium name="Ensembl"/>
        </authorList>
    </citation>
    <scope>IDENTIFICATION</scope>
</reference>
<dbReference type="AlphaFoldDB" id="A0A7N9CXG3"/>
<reference evidence="3" key="2">
    <citation type="submission" date="2025-08" db="UniProtKB">
        <authorList>
            <consortium name="Ensembl"/>
        </authorList>
    </citation>
    <scope>IDENTIFICATION</scope>
</reference>
<evidence type="ECO:0000256" key="2">
    <source>
        <dbReference type="SAM" id="Phobius"/>
    </source>
</evidence>
<organism evidence="3 4">
    <name type="scientific">Macaca fascicularis</name>
    <name type="common">Crab-eating macaque</name>
    <name type="synonym">Cynomolgus monkey</name>
    <dbReference type="NCBI Taxonomy" id="9541"/>
    <lineage>
        <taxon>Eukaryota</taxon>
        <taxon>Metazoa</taxon>
        <taxon>Chordata</taxon>
        <taxon>Craniata</taxon>
        <taxon>Vertebrata</taxon>
        <taxon>Euteleostomi</taxon>
        <taxon>Mammalia</taxon>
        <taxon>Eutheria</taxon>
        <taxon>Euarchontoglires</taxon>
        <taxon>Primates</taxon>
        <taxon>Haplorrhini</taxon>
        <taxon>Catarrhini</taxon>
        <taxon>Cercopithecidae</taxon>
        <taxon>Cercopithecinae</taxon>
        <taxon>Macaca</taxon>
    </lineage>
</organism>
<sequence>KLLECSRSFLNIVEVVAAPLAVFFFFLRRSFTLSSRLECSSLQPPPLGFKRFSCLSLLSSWDYRHPPPHLDNFCVSLVEMGLHCVGQVGLELLTSGDSPASASQSAGITGVRHCARPD</sequence>
<dbReference type="Proteomes" id="UP000233100">
    <property type="component" value="Chromosome 11"/>
</dbReference>
<reference evidence="3 4" key="1">
    <citation type="submission" date="2013-03" db="EMBL/GenBank/DDBJ databases">
        <authorList>
            <person name="Warren W."/>
            <person name="Wilson R.K."/>
        </authorList>
    </citation>
    <scope>NUCLEOTIDE SEQUENCE</scope>
</reference>
<evidence type="ECO:0000313" key="4">
    <source>
        <dbReference type="Proteomes" id="UP000233100"/>
    </source>
</evidence>
<evidence type="ECO:0000313" key="3">
    <source>
        <dbReference type="Ensembl" id="ENSMFAP00000057468.1"/>
    </source>
</evidence>
<feature type="region of interest" description="Disordered" evidence="1">
    <location>
        <begin position="97"/>
        <end position="118"/>
    </location>
</feature>
<keyword evidence="2" id="KW-1133">Transmembrane helix</keyword>
<keyword evidence="2" id="KW-0472">Membrane</keyword>
<dbReference type="PRINTS" id="PR02045">
    <property type="entry name" value="F138DOMAIN"/>
</dbReference>
<dbReference type="PANTHER" id="PTHR46254">
    <property type="entry name" value="PROTEIN GVQW1-RELATED"/>
    <property type="match status" value="1"/>
</dbReference>
<keyword evidence="2" id="KW-0812">Transmembrane</keyword>
<feature type="compositionally biased region" description="Polar residues" evidence="1">
    <location>
        <begin position="97"/>
        <end position="107"/>
    </location>
</feature>
<proteinExistence type="predicted"/>
<feature type="transmembrane region" description="Helical" evidence="2">
    <location>
        <begin position="6"/>
        <end position="27"/>
    </location>
</feature>
<dbReference type="GeneTree" id="ENSGT00940000164709"/>
<dbReference type="Ensembl" id="ENSMFAT00000095716.1">
    <property type="protein sequence ID" value="ENSMFAP00000057468.1"/>
    <property type="gene ID" value="ENSMFAG00000047951.1"/>
</dbReference>
<keyword evidence="4" id="KW-1185">Reference proteome</keyword>
<protein>
    <submittedName>
        <fullName evidence="3">Uncharacterized protein</fullName>
    </submittedName>
</protein>
<dbReference type="PANTHER" id="PTHR46254:SF3">
    <property type="entry name" value="SECRETED PROTEIN"/>
    <property type="match status" value="1"/>
</dbReference>